<dbReference type="AlphaFoldDB" id="A0AB33VHQ8"/>
<feature type="region of interest" description="Disordered" evidence="1">
    <location>
        <begin position="103"/>
        <end position="154"/>
    </location>
</feature>
<gene>
    <name evidence="2" type="ORF">RRSL_04079</name>
</gene>
<dbReference type="Proteomes" id="UP000005933">
    <property type="component" value="Unassembled WGS sequence"/>
</dbReference>
<organism evidence="2 3">
    <name type="scientific">Ralstonia solanacearum (strain UW551)</name>
    <dbReference type="NCBI Taxonomy" id="342110"/>
    <lineage>
        <taxon>Bacteria</taxon>
        <taxon>Pseudomonadati</taxon>
        <taxon>Pseudomonadota</taxon>
        <taxon>Betaproteobacteria</taxon>
        <taxon>Burkholderiales</taxon>
        <taxon>Burkholderiaceae</taxon>
        <taxon>Ralstonia</taxon>
        <taxon>Ralstonia solanacearum species complex</taxon>
    </lineage>
</organism>
<protein>
    <submittedName>
        <fullName evidence="2">Uncharacterized protein</fullName>
    </submittedName>
</protein>
<accession>A0AB33VHQ8</accession>
<reference evidence="2 3" key="1">
    <citation type="journal article" date="2006" name="Mol. Plant Microbe Interact.">
        <title>Identification of open reading frames unique to a select agent: Ralstonia solanacearum race 3 biovar 2.</title>
        <authorList>
            <person name="Gabriel D.W."/>
            <person name="Allen C."/>
            <person name="Schell M."/>
            <person name="Denny T.P."/>
            <person name="Greenberg J.T."/>
            <person name="Duan Y.P."/>
            <person name="Flores-Cruz Z."/>
            <person name="Huang Q."/>
            <person name="Clifford J.M."/>
            <person name="Presting G."/>
            <person name="Gonzalez E.T."/>
            <person name="Reddy J."/>
            <person name="Elphinstone J."/>
            <person name="Swanson J."/>
            <person name="Yao J."/>
            <person name="Mulholland V."/>
            <person name="Liu L."/>
            <person name="Farmerie W."/>
            <person name="Patnaikuni M."/>
            <person name="Balogh B."/>
            <person name="Norman D."/>
            <person name="Alvarez A."/>
            <person name="Castillo J.A."/>
            <person name="Jones J."/>
            <person name="Saddler G."/>
            <person name="Walunas T."/>
            <person name="Zhukov A."/>
            <person name="Mikhailova N."/>
        </authorList>
    </citation>
    <scope>NUCLEOTIDE SEQUENCE [LARGE SCALE GENOMIC DNA]</scope>
    <source>
        <strain evidence="2 3">UW551</strain>
    </source>
</reference>
<evidence type="ECO:0000313" key="2">
    <source>
        <dbReference type="EMBL" id="EAP74356.1"/>
    </source>
</evidence>
<comment type="caution">
    <text evidence="2">The sequence shown here is derived from an EMBL/GenBank/DDBJ whole genome shotgun (WGS) entry which is preliminary data.</text>
</comment>
<evidence type="ECO:0000256" key="1">
    <source>
        <dbReference type="SAM" id="MobiDB-lite"/>
    </source>
</evidence>
<evidence type="ECO:0000313" key="3">
    <source>
        <dbReference type="Proteomes" id="UP000005933"/>
    </source>
</evidence>
<proteinExistence type="predicted"/>
<sequence>MRGRAAILGRHAHRTPDGALGAMLHRHALGTVVVHIRAVTRQIRLRCAGLLLWLHAVISLGCDDGTATAWPCHRKLDATRVPAANGPRRHAARRPLPCYRLVITPRKTPPMPNRPISLADEAPANLGTEQDTDAPGPSCRPDPRSNLADASASG</sequence>
<dbReference type="EMBL" id="AAKL01000004">
    <property type="protein sequence ID" value="EAP74356.1"/>
    <property type="molecule type" value="Genomic_DNA"/>
</dbReference>
<name>A0AB33VHQ8_RALSU</name>